<name>A0A1E1KCX4_9HELO</name>
<feature type="region of interest" description="Disordered" evidence="1">
    <location>
        <begin position="138"/>
        <end position="160"/>
    </location>
</feature>
<evidence type="ECO:0000256" key="1">
    <source>
        <dbReference type="SAM" id="MobiDB-lite"/>
    </source>
</evidence>
<comment type="caution">
    <text evidence="2">The sequence shown here is derived from an EMBL/GenBank/DDBJ whole genome shotgun (WGS) entry which is preliminary data.</text>
</comment>
<evidence type="ECO:0000313" key="2">
    <source>
        <dbReference type="EMBL" id="CZS95917.1"/>
    </source>
</evidence>
<evidence type="ECO:0000313" key="3">
    <source>
        <dbReference type="Proteomes" id="UP000178129"/>
    </source>
</evidence>
<protein>
    <submittedName>
        <fullName evidence="2">Uncharacterized protein</fullName>
    </submittedName>
</protein>
<proteinExistence type="predicted"/>
<dbReference type="AlphaFoldDB" id="A0A1E1KCX4"/>
<organism evidence="2 3">
    <name type="scientific">Rhynchosporium graminicola</name>
    <dbReference type="NCBI Taxonomy" id="2792576"/>
    <lineage>
        <taxon>Eukaryota</taxon>
        <taxon>Fungi</taxon>
        <taxon>Dikarya</taxon>
        <taxon>Ascomycota</taxon>
        <taxon>Pezizomycotina</taxon>
        <taxon>Leotiomycetes</taxon>
        <taxon>Helotiales</taxon>
        <taxon>Ploettnerulaceae</taxon>
        <taxon>Rhynchosporium</taxon>
    </lineage>
</organism>
<feature type="compositionally biased region" description="Polar residues" evidence="1">
    <location>
        <begin position="138"/>
        <end position="153"/>
    </location>
</feature>
<keyword evidence="3" id="KW-1185">Reference proteome</keyword>
<sequence>MANGIDSYETFSVCDLRSQGGPPSILYEAMTECCVPGSAIRSFQCWNYCAVAEPAFSTWLSCVATAINTTQGAYCQRADQSPVSTATSFPISHQPPVSPAPQPPFTWPVITTIATTTRSSASSGVATTAPVQVPQLVPRSTSTPNITINNSAPPTEFKGGANSNTKTLELSVGGVMFALLALSVFTL</sequence>
<reference evidence="3" key="1">
    <citation type="submission" date="2016-03" db="EMBL/GenBank/DDBJ databases">
        <authorList>
            <person name="Ploux O."/>
        </authorList>
    </citation>
    <scope>NUCLEOTIDE SEQUENCE [LARGE SCALE GENOMIC DNA]</scope>
    <source>
        <strain evidence="3">UK7</strain>
    </source>
</reference>
<gene>
    <name evidence="2" type="ORF">RCO7_08835</name>
</gene>
<accession>A0A1E1KCX4</accession>
<dbReference type="Proteomes" id="UP000178129">
    <property type="component" value="Unassembled WGS sequence"/>
</dbReference>
<dbReference type="InParanoid" id="A0A1E1KCX4"/>
<dbReference type="EMBL" id="FJUW01000011">
    <property type="protein sequence ID" value="CZS95917.1"/>
    <property type="molecule type" value="Genomic_DNA"/>
</dbReference>